<accession>A0A2Z2NVH1</accession>
<dbReference type="KEGG" id="gai:IMCC3135_22225"/>
<dbReference type="InterPro" id="IPR050170">
    <property type="entry name" value="TruD_pseudoU_synthase"/>
</dbReference>
<feature type="domain" description="TRUD" evidence="5">
    <location>
        <begin position="192"/>
        <end position="345"/>
    </location>
</feature>
<dbReference type="Gene3D" id="3.30.2340.10">
    <property type="entry name" value="TruD, insertion domain"/>
    <property type="match status" value="1"/>
</dbReference>
<gene>
    <name evidence="4 6" type="primary">truD</name>
    <name evidence="6" type="ORF">IMCC3135_22225</name>
</gene>
<evidence type="ECO:0000259" key="5">
    <source>
        <dbReference type="PROSITE" id="PS50984"/>
    </source>
</evidence>
<comment type="function">
    <text evidence="4">Responsible for synthesis of pseudouridine from uracil-13 in transfer RNAs.</text>
</comment>
<organism evidence="6 7">
    <name type="scientific">Granulosicoccus antarcticus IMCC3135</name>
    <dbReference type="NCBI Taxonomy" id="1192854"/>
    <lineage>
        <taxon>Bacteria</taxon>
        <taxon>Pseudomonadati</taxon>
        <taxon>Pseudomonadota</taxon>
        <taxon>Gammaproteobacteria</taxon>
        <taxon>Chromatiales</taxon>
        <taxon>Granulosicoccaceae</taxon>
        <taxon>Granulosicoccus</taxon>
    </lineage>
</organism>
<dbReference type="Proteomes" id="UP000250079">
    <property type="component" value="Chromosome"/>
</dbReference>
<proteinExistence type="inferred from homology"/>
<evidence type="ECO:0000313" key="6">
    <source>
        <dbReference type="EMBL" id="ASJ74515.1"/>
    </source>
</evidence>
<keyword evidence="7" id="KW-1185">Reference proteome</keyword>
<dbReference type="PROSITE" id="PS50984">
    <property type="entry name" value="TRUD"/>
    <property type="match status" value="1"/>
</dbReference>
<dbReference type="AlphaFoldDB" id="A0A2Z2NVH1"/>
<dbReference type="RefSeq" id="WP_088919539.1">
    <property type="nucleotide sequence ID" value="NZ_CP018632.1"/>
</dbReference>
<dbReference type="Gene3D" id="3.30.2350.20">
    <property type="entry name" value="TruD, catalytic domain"/>
    <property type="match status" value="1"/>
</dbReference>
<dbReference type="SUPFAM" id="SSF55120">
    <property type="entry name" value="Pseudouridine synthase"/>
    <property type="match status" value="1"/>
</dbReference>
<dbReference type="HAMAP" id="MF_01082">
    <property type="entry name" value="TruD"/>
    <property type="match status" value="1"/>
</dbReference>
<evidence type="ECO:0000256" key="4">
    <source>
        <dbReference type="HAMAP-Rule" id="MF_01082"/>
    </source>
</evidence>
<dbReference type="InterPro" id="IPR001656">
    <property type="entry name" value="PsdUridine_synth_TruD"/>
</dbReference>
<dbReference type="GO" id="GO:0031119">
    <property type="term" value="P:tRNA pseudouridine synthesis"/>
    <property type="evidence" value="ECO:0007669"/>
    <property type="project" value="UniProtKB-UniRule"/>
</dbReference>
<dbReference type="OrthoDB" id="1550679at2"/>
<dbReference type="InterPro" id="IPR020103">
    <property type="entry name" value="PsdUridine_synth_cat_dom_sf"/>
</dbReference>
<dbReference type="InterPro" id="IPR042214">
    <property type="entry name" value="TruD_catalytic"/>
</dbReference>
<sequence length="382" mass="41873">MIDTPAAFGPALFKAFYKVQPLDFQVSEVLDIQLDGAGEHLYLHIEKTATNTDEVASLLENTCSLTSADIGVSGLKDRHAVTRQWFSVKTPLELQVITEALEAFNETAKAQAEAMVVAAEASGEGQVSGKVPYCKQLTLLESVRHSRKLRSGAHSGNGFVIILRDIESLSSDPAVDFAASVDERIAALAANGFPNYIGPQRFGLGGQNLVRARQWFRQPKKRTSRQQRSLWLSAARSALFNDICAARVRQGSWQSLLQGEPAVLDGTRSFFDTTEVTSEELETRLAAFDIHPSGAWWGRGRTLAQGACADFEQQIVSEHADLCAGLERGGLTQERRALRARAVGLQHVWLDENTLELRFHLSPGVFATTLLLELGLCNEPAR</sequence>
<keyword evidence="2 4" id="KW-0819">tRNA processing</keyword>
<evidence type="ECO:0000256" key="2">
    <source>
        <dbReference type="ARBA" id="ARBA00022694"/>
    </source>
</evidence>
<dbReference type="GO" id="GO:0005829">
    <property type="term" value="C:cytosol"/>
    <property type="evidence" value="ECO:0007669"/>
    <property type="project" value="TreeGrafter"/>
</dbReference>
<dbReference type="PANTHER" id="PTHR47811">
    <property type="entry name" value="TRNA PSEUDOURIDINE SYNTHASE D"/>
    <property type="match status" value="1"/>
</dbReference>
<keyword evidence="3 4" id="KW-0413">Isomerase</keyword>
<dbReference type="InterPro" id="IPR011760">
    <property type="entry name" value="PsdUridine_synth_TruD_insert"/>
</dbReference>
<dbReference type="InterPro" id="IPR020119">
    <property type="entry name" value="PsdUridine_synth_TruD_CS"/>
</dbReference>
<dbReference type="PROSITE" id="PS01268">
    <property type="entry name" value="UPF0024"/>
    <property type="match status" value="1"/>
</dbReference>
<evidence type="ECO:0000256" key="3">
    <source>
        <dbReference type="ARBA" id="ARBA00023235"/>
    </source>
</evidence>
<dbReference type="EC" id="5.4.99.27" evidence="4"/>
<dbReference type="EMBL" id="CP018632">
    <property type="protein sequence ID" value="ASJ74515.1"/>
    <property type="molecule type" value="Genomic_DNA"/>
</dbReference>
<dbReference type="InterPro" id="IPR043165">
    <property type="entry name" value="TruD_insert_sf"/>
</dbReference>
<dbReference type="PANTHER" id="PTHR47811:SF1">
    <property type="entry name" value="TRNA PSEUDOURIDINE SYNTHASE D"/>
    <property type="match status" value="1"/>
</dbReference>
<dbReference type="Pfam" id="PF01142">
    <property type="entry name" value="TruD"/>
    <property type="match status" value="2"/>
</dbReference>
<dbReference type="GO" id="GO:0003723">
    <property type="term" value="F:RNA binding"/>
    <property type="evidence" value="ECO:0007669"/>
    <property type="project" value="InterPro"/>
</dbReference>
<evidence type="ECO:0000256" key="1">
    <source>
        <dbReference type="ARBA" id="ARBA00007953"/>
    </source>
</evidence>
<comment type="similarity">
    <text evidence="1 4">Belongs to the pseudouridine synthase TruD family.</text>
</comment>
<evidence type="ECO:0000313" key="7">
    <source>
        <dbReference type="Proteomes" id="UP000250079"/>
    </source>
</evidence>
<feature type="active site" description="Nucleophile" evidence="4">
    <location>
        <position position="77"/>
    </location>
</feature>
<protein>
    <recommendedName>
        <fullName evidence="4">tRNA pseudouridine synthase D</fullName>
        <ecNumber evidence="4">5.4.99.27</ecNumber>
    </recommendedName>
    <alternativeName>
        <fullName evidence="4">tRNA pseudouridine(13) synthase</fullName>
    </alternativeName>
    <alternativeName>
        <fullName evidence="4">tRNA pseudouridylate synthase D</fullName>
    </alternativeName>
    <alternativeName>
        <fullName evidence="4">tRNA-uridine isomerase D</fullName>
    </alternativeName>
</protein>
<dbReference type="GO" id="GO:0160150">
    <property type="term" value="F:tRNA pseudouridine(13) synthase activity"/>
    <property type="evidence" value="ECO:0007669"/>
    <property type="project" value="UniProtKB-EC"/>
</dbReference>
<comment type="catalytic activity">
    <reaction evidence="4">
        <text>uridine(13) in tRNA = pseudouridine(13) in tRNA</text>
        <dbReference type="Rhea" id="RHEA:42540"/>
        <dbReference type="Rhea" id="RHEA-COMP:10105"/>
        <dbReference type="Rhea" id="RHEA-COMP:10106"/>
        <dbReference type="ChEBI" id="CHEBI:65314"/>
        <dbReference type="ChEBI" id="CHEBI:65315"/>
        <dbReference type="EC" id="5.4.99.27"/>
    </reaction>
</comment>
<reference evidence="6 7" key="1">
    <citation type="submission" date="2016-12" db="EMBL/GenBank/DDBJ databases">
        <authorList>
            <person name="Song W.-J."/>
            <person name="Kurnit D.M."/>
        </authorList>
    </citation>
    <scope>NUCLEOTIDE SEQUENCE [LARGE SCALE GENOMIC DNA]</scope>
    <source>
        <strain evidence="6 7">IMCC3135</strain>
    </source>
</reference>
<name>A0A2Z2NVH1_9GAMM</name>